<dbReference type="OrthoDB" id="5998965at2"/>
<evidence type="ECO:0000256" key="1">
    <source>
        <dbReference type="SAM" id="Phobius"/>
    </source>
</evidence>
<dbReference type="Proteomes" id="UP000278085">
    <property type="component" value="Unassembled WGS sequence"/>
</dbReference>
<gene>
    <name evidence="2" type="ORF">EJB06_06695</name>
</gene>
<evidence type="ECO:0000313" key="2">
    <source>
        <dbReference type="EMBL" id="RSZ59868.1"/>
    </source>
</evidence>
<proteinExistence type="predicted"/>
<feature type="transmembrane region" description="Helical" evidence="1">
    <location>
        <begin position="101"/>
        <end position="121"/>
    </location>
</feature>
<organism evidence="2 3">
    <name type="scientific">Massilia atriviolacea</name>
    <dbReference type="NCBI Taxonomy" id="2495579"/>
    <lineage>
        <taxon>Bacteria</taxon>
        <taxon>Pseudomonadati</taxon>
        <taxon>Pseudomonadota</taxon>
        <taxon>Betaproteobacteria</taxon>
        <taxon>Burkholderiales</taxon>
        <taxon>Oxalobacteraceae</taxon>
        <taxon>Telluria group</taxon>
        <taxon>Massilia</taxon>
    </lineage>
</organism>
<protein>
    <submittedName>
        <fullName evidence="2">Uncharacterized protein</fullName>
    </submittedName>
</protein>
<dbReference type="EMBL" id="RXLQ01000003">
    <property type="protein sequence ID" value="RSZ59868.1"/>
    <property type="molecule type" value="Genomic_DNA"/>
</dbReference>
<feature type="transmembrane region" description="Helical" evidence="1">
    <location>
        <begin position="44"/>
        <end position="62"/>
    </location>
</feature>
<keyword evidence="1" id="KW-0812">Transmembrane</keyword>
<name>A0A430HQS6_9BURK</name>
<reference evidence="2 3" key="1">
    <citation type="submission" date="2018-12" db="EMBL/GenBank/DDBJ databases">
        <authorList>
            <person name="Yang E."/>
        </authorList>
    </citation>
    <scope>NUCLEOTIDE SEQUENCE [LARGE SCALE GENOMIC DNA]</scope>
    <source>
        <strain evidence="2 3">SOD</strain>
    </source>
</reference>
<accession>A0A430HQS6</accession>
<feature type="transmembrane region" description="Helical" evidence="1">
    <location>
        <begin position="12"/>
        <end position="32"/>
    </location>
</feature>
<keyword evidence="1" id="KW-0472">Membrane</keyword>
<dbReference type="RefSeq" id="WP_126073230.1">
    <property type="nucleotide sequence ID" value="NZ_CP051166.1"/>
</dbReference>
<feature type="transmembrane region" description="Helical" evidence="1">
    <location>
        <begin position="69"/>
        <end position="89"/>
    </location>
</feature>
<evidence type="ECO:0000313" key="3">
    <source>
        <dbReference type="Proteomes" id="UP000278085"/>
    </source>
</evidence>
<dbReference type="AlphaFoldDB" id="A0A430HQS6"/>
<comment type="caution">
    <text evidence="2">The sequence shown here is derived from an EMBL/GenBank/DDBJ whole genome shotgun (WGS) entry which is preliminary data.</text>
</comment>
<sequence length="146" mass="15776">MHQISTFRLTLLRAMYLLLVVGLGLTMWPTIIAPSAVSANPGTVVRSLLGALCLLSVLGLRYPLRMLPLLIFELAWKIIWVAAFALPMWLGAGLDDYAAETLFACAIGIVLVPLVLPWGYIGHAYLRAPATPWRAPAATAAGPDPR</sequence>
<keyword evidence="1" id="KW-1133">Transmembrane helix</keyword>
<keyword evidence="3" id="KW-1185">Reference proteome</keyword>